<keyword evidence="2" id="KW-0106">Calcium</keyword>
<dbReference type="GO" id="GO:0005509">
    <property type="term" value="F:calcium ion binding"/>
    <property type="evidence" value="ECO:0007669"/>
    <property type="project" value="InterPro"/>
</dbReference>
<dbReference type="SMART" id="SM00239">
    <property type="entry name" value="C2"/>
    <property type="match status" value="2"/>
</dbReference>
<dbReference type="PANTHER" id="PTHR16166:SF93">
    <property type="entry name" value="INTERMEMBRANE LIPID TRANSFER PROTEIN VPS13"/>
    <property type="match status" value="1"/>
</dbReference>
<evidence type="ECO:0000256" key="3">
    <source>
        <dbReference type="SAM" id="SignalP"/>
    </source>
</evidence>
<reference evidence="6 7" key="1">
    <citation type="submission" date="2018-08" db="EMBL/GenBank/DDBJ databases">
        <title>Aphanomyces genome sequencing and annotation.</title>
        <authorList>
            <person name="Minardi D."/>
            <person name="Oidtmann B."/>
            <person name="Van Der Giezen M."/>
            <person name="Studholme D.J."/>
        </authorList>
    </citation>
    <scope>NUCLEOTIDE SEQUENCE [LARGE SCALE GENOMIC DNA]</scope>
    <source>
        <strain evidence="6 7">Sv</strain>
    </source>
</reference>
<dbReference type="InterPro" id="IPR011992">
    <property type="entry name" value="EF-hand-dom_pair"/>
</dbReference>
<evidence type="ECO:0000313" key="6">
    <source>
        <dbReference type="EMBL" id="RHY91704.1"/>
    </source>
</evidence>
<dbReference type="PROSITE" id="PS50004">
    <property type="entry name" value="C2"/>
    <property type="match status" value="2"/>
</dbReference>
<dbReference type="CDD" id="cd00030">
    <property type="entry name" value="C2"/>
    <property type="match status" value="1"/>
</dbReference>
<dbReference type="Pfam" id="PF00168">
    <property type="entry name" value="C2"/>
    <property type="match status" value="2"/>
</dbReference>
<dbReference type="Gene3D" id="1.10.238.10">
    <property type="entry name" value="EF-hand"/>
    <property type="match status" value="1"/>
</dbReference>
<sequence length="2612" mass="289427">MGFIFLGITALIASVCVVPPLAKAVIAPLLSSAVASGAKTYVEAFIKVFYNVLEGTITVENISVQPSYLYSMRFSLPGPVEVTKVTIAKLRLQMPALLGANGVYSYRMPIQITDFHVEGKIDDSFEKDRDEYFKRAIENKLSEANNATKLVLEYISRFQPTDPGVPPTWTQKLTRSIVETMELSVNKLTFSFVGNEPATPATTFKLVTDHWAVRCAPNEDTLKTDRMMVFQNLGIAIGDTRVISFPTLKLDLNMPDVYEVMYSSRPLPQKILGVKFDPPSMLMTLSPDLYTSLMRFYICYSKYCSLLDDLEAKQVDASLPGLSTEDTLRYHEAFKWDPNANAPAPSDVVTELEKTLTLSAILHLRQTVMKWGVALRAAGQDAVDFDVLHQNLATDAASFRGKDIAVQVDQWGIKFYDGTDSIEPIGDLVMSNVYVTVKTRLVDDLSTELTYGVRNLQLMTACPSMECQRSQLISHATVQPLLFGHLKQFKSGHMDVDLNLENMALYAAKDPLEHFLLYLDRLQMGAQAAKTAAQSTTASPSTAVVASVPHAVPSNLGDVGSCSLLSGALYDINVRVMDLSIFLIPPVVEHTGSLLECTLTVVLDIDSDLTHERISVAISDTALSPRLYQAPEETTGFPTIFAPPSAESLLTPMTIMTDYQLKLLTDDEKRTQAVGQDLTRPQFKQGLGVKIPDISLSFSQLNFAIFWSALTNLSQIETTTAEQRHKRLEIESAAREVELELQIKKRLDHAQMQFEEIDVDGTKSIEVDELQLLLQRAIVHDQLLLTELRELSTTIFNHIDKDGSGTIDFDEFRHFLVETMNVEYVRGYLDLFAGEFDCVDTVQARFGKIMPFEQRDSIIDWHGYFLRVVKDNPDAFWAVYTSETGATKTSCNNQPPQLLQKKLVRLLQNFDAAQQCWQVIIQPQLTDEGDVAWSVKRDMLTGGLVEFESAGKLMMNQEPKHEETSSQVVVEAALARLIVATNMSLGNLRVEMVDASLPIEARRAKFVVDRVTCQFNMASDIGAKVYDVNAVSSEWAGTMGIRRYIYTCNIVITCAMLGFHVSAECYSDLSCAMEYIIEPWVFSMGALSKKGAEGFHYWGEAEKLFQVNMSASLLQLLKILPEIMSGTLVIEDTPKVQKRQGQLPFQITNSTGVDLAFGSNDKEIVLTPRSVTPIEWPSRDNCRLAIPGWGSKADISLPRFGPHEIAVTDPSTSRSISLIANCRFDDPNDGSVTFKSNVYLSNQSLLDVQLKCLIHMAGFAAFNDEVRTVAAGDRVALPISVFMGDTELFVRPVVGDEWTTNVTLTNDMLLDADSSDRAITKSTSTSSLRKGTIVPIQDQRRSSKLVKALTSCIHLYRHVMADNMIQWEIAVYAPLVVQNALPYDLEYVIFEYRAKCDMATIEKTLYEASPPFRVKSGCYADVSGVTGNKPGYLAFRLVHKDTTSRWSKALLMDMKPQGGVEKFTTALEKCELEAHLTVNLQRTSLPDKPRVVKFSAPYWVYNKTALGLEFRLPDDEGSKVPATVTVHPVFNDPILLSMPKNRLSFRPVTGAGAVLPPSWESLHSTDHRPPTVFSQLTSPCPWSDPTNVSAVQTNGEICCGSHVIGLDIAGLMGFFDGSIALSLSPRFIVQNNTPFDIQFRSFATSDSDQILSDKHLSSLDVFPLKSHTNGAVFPFKQLNKEPLTKCHKYLSLAMHGSAVWSSVISVNIVGDVYFPLKCTTRKREYIVKAAIQMLGTHVYVVLSDASSTPPYRVENFSMFPVTLRQAEQKQGGVTLGRGQRYDFAWDLAFVNDHKLEVVIQNQKYTVDIDSVGRVKSTNLLQGMLDGQSKCRLEVVPVGTTRVLRIIDAKLQQLDALRKQVPSNVARTTSWHATSIDVRLAGFGLSVLDGYPQEVLYFSMENIQVRTKPQSLEWEVSIFHFQVDNMLAGATFPVVLSPVNSGFNGDDVPCFKLVLERIESLSDAYGILKLMDISLQPLSVKLELEYLFKLLALLEPVLMSGSQVVSHEKLALELSTKPLTAPEPVVAKSSDLLYFEKFTIQEMEFKLEMQIQKDDLTRPIQSRSWLINALNQLVGILGSKISGSPTFRFAPITKRHCFTTQSRLQSQLIQNYTREVVVQAYKLVGSMDLLGNPVGLVGDLGSGIISFFKVTGDELTGDSKTRGEGVKILGKTVATSATGFVSKVTGSLDKFMDEVSDVTDTRQTYTSSDKKDHDNILDGSINFAKNFGKGVAGVFTKPIEGAISGGVGGLVQGTVQGLAGPMVVVLKGVTQTTHALAQEASDNLEDSVPFQGRRRKELKFEDKKLVPRTETTQLELEIISASGLLAANAGKCNAVCYVYLDDVKVFHTKVLFGSSNPEWHAKFRAELKPQTKKIKFVVKDNFTSFEEEIGKLEMTLLEFQQDFTPPKAASPLSQWVTQNVSTPTASNVDKHFGVDPSVISVDVPRIEREYFLQAKTSRASKNLQVMVTIQEVSELTPLRNLFGRNANITPFVAVDIGGKVQKTSAKTGTHVSYKETFTFEWKPDTSRCLVTVFDKSMLSDDLVGSAFLPLDINTPVMETVLEMQAGPKKVVNGKVAVKYEIVGLPTPDTPNANMDRRNSGRTAGRLKLYAKVA</sequence>
<name>A0A418DAI1_APHAT</name>
<dbReference type="SUPFAM" id="SSF49562">
    <property type="entry name" value="C2 domain (Calcium/lipid-binding domain, CaLB)"/>
    <property type="match status" value="2"/>
</dbReference>
<dbReference type="SUPFAM" id="SSF47473">
    <property type="entry name" value="EF-hand"/>
    <property type="match status" value="1"/>
</dbReference>
<dbReference type="PROSITE" id="PS50222">
    <property type="entry name" value="EF_HAND_2"/>
    <property type="match status" value="2"/>
</dbReference>
<dbReference type="InterPro" id="IPR000008">
    <property type="entry name" value="C2_dom"/>
</dbReference>
<feature type="domain" description="EF-hand" evidence="5">
    <location>
        <begin position="745"/>
        <end position="780"/>
    </location>
</feature>
<dbReference type="InterPro" id="IPR018247">
    <property type="entry name" value="EF_Hand_1_Ca_BS"/>
</dbReference>
<evidence type="ECO:0000313" key="7">
    <source>
        <dbReference type="Proteomes" id="UP000285712"/>
    </source>
</evidence>
<comment type="similarity">
    <text evidence="1">Belongs to the VPS13 family.</text>
</comment>
<evidence type="ECO:0000256" key="1">
    <source>
        <dbReference type="ARBA" id="ARBA00006545"/>
    </source>
</evidence>
<dbReference type="InterPro" id="IPR026847">
    <property type="entry name" value="VPS13"/>
</dbReference>
<dbReference type="GO" id="GO:0006623">
    <property type="term" value="P:protein targeting to vacuole"/>
    <property type="evidence" value="ECO:0007669"/>
    <property type="project" value="TreeGrafter"/>
</dbReference>
<protein>
    <submittedName>
        <fullName evidence="6">Uncharacterized protein</fullName>
    </submittedName>
</protein>
<dbReference type="Pfam" id="PF25036">
    <property type="entry name" value="VPS13_VAB"/>
    <property type="match status" value="1"/>
</dbReference>
<dbReference type="Proteomes" id="UP000285712">
    <property type="component" value="Unassembled WGS sequence"/>
</dbReference>
<keyword evidence="3" id="KW-0732">Signal</keyword>
<gene>
    <name evidence="6" type="ORF">DYB35_002899</name>
</gene>
<feature type="signal peptide" evidence="3">
    <location>
        <begin position="1"/>
        <end position="24"/>
    </location>
</feature>
<dbReference type="InterPro" id="IPR002048">
    <property type="entry name" value="EF_hand_dom"/>
</dbReference>
<dbReference type="Pfam" id="PF13499">
    <property type="entry name" value="EF-hand_7"/>
    <property type="match status" value="1"/>
</dbReference>
<organism evidence="6 7">
    <name type="scientific">Aphanomyces astaci</name>
    <name type="common">Crayfish plague agent</name>
    <dbReference type="NCBI Taxonomy" id="112090"/>
    <lineage>
        <taxon>Eukaryota</taxon>
        <taxon>Sar</taxon>
        <taxon>Stramenopiles</taxon>
        <taxon>Oomycota</taxon>
        <taxon>Saprolegniomycetes</taxon>
        <taxon>Saprolegniales</taxon>
        <taxon>Verrucalvaceae</taxon>
        <taxon>Aphanomyces</taxon>
    </lineage>
</organism>
<feature type="domain" description="EF-hand" evidence="5">
    <location>
        <begin position="787"/>
        <end position="822"/>
    </location>
</feature>
<comment type="caution">
    <text evidence="6">The sequence shown here is derived from an EMBL/GenBank/DDBJ whole genome shotgun (WGS) entry which is preliminary data.</text>
</comment>
<evidence type="ECO:0000259" key="5">
    <source>
        <dbReference type="PROSITE" id="PS50222"/>
    </source>
</evidence>
<accession>A0A418DAI1</accession>
<dbReference type="InterPro" id="IPR035892">
    <property type="entry name" value="C2_domain_sf"/>
</dbReference>
<feature type="domain" description="C2" evidence="4">
    <location>
        <begin position="2443"/>
        <end position="2562"/>
    </location>
</feature>
<dbReference type="CDD" id="cd00051">
    <property type="entry name" value="EFh"/>
    <property type="match status" value="1"/>
</dbReference>
<evidence type="ECO:0000256" key="2">
    <source>
        <dbReference type="ARBA" id="ARBA00022837"/>
    </source>
</evidence>
<dbReference type="EMBL" id="QUTG01003407">
    <property type="protein sequence ID" value="RHY91704.1"/>
    <property type="molecule type" value="Genomic_DNA"/>
</dbReference>
<dbReference type="SMART" id="SM00054">
    <property type="entry name" value="EFh"/>
    <property type="match status" value="2"/>
</dbReference>
<proteinExistence type="inferred from homology"/>
<dbReference type="PANTHER" id="PTHR16166">
    <property type="entry name" value="VACUOLAR PROTEIN SORTING-ASSOCIATED PROTEIN VPS13"/>
    <property type="match status" value="1"/>
</dbReference>
<dbReference type="VEuPathDB" id="FungiDB:H257_06453"/>
<evidence type="ECO:0000259" key="4">
    <source>
        <dbReference type="PROSITE" id="PS50004"/>
    </source>
</evidence>
<dbReference type="GO" id="GO:0045053">
    <property type="term" value="P:protein retention in Golgi apparatus"/>
    <property type="evidence" value="ECO:0007669"/>
    <property type="project" value="TreeGrafter"/>
</dbReference>
<feature type="chain" id="PRO_5019391444" evidence="3">
    <location>
        <begin position="25"/>
        <end position="2612"/>
    </location>
</feature>
<dbReference type="PROSITE" id="PS00018">
    <property type="entry name" value="EF_HAND_1"/>
    <property type="match status" value="2"/>
</dbReference>
<dbReference type="Gene3D" id="2.60.40.150">
    <property type="entry name" value="C2 domain"/>
    <property type="match status" value="2"/>
</dbReference>
<feature type="domain" description="C2" evidence="4">
    <location>
        <begin position="2293"/>
        <end position="2415"/>
    </location>
</feature>
<dbReference type="InterPro" id="IPR009543">
    <property type="entry name" value="VPS13_VAB"/>
</dbReference>